<feature type="compositionally biased region" description="Low complexity" evidence="1">
    <location>
        <begin position="112"/>
        <end position="123"/>
    </location>
</feature>
<sequence length="158" mass="17421">MQEKSEKVDLDQFFAAFADTSFDKQKLKKTLLIPPKPSRELDLRMLHQKRWVSDRGPDSAASDQASSGRSAPPFEPLPSPWCSDPEPASDVEQALNPDFRDSLDDFDEDFEAAAPEAFVPAQPQRLVIPPRPPKSDLPARPQPASNLPVSPPVGRPAP</sequence>
<dbReference type="Proteomes" id="UP000636505">
    <property type="component" value="Unassembled WGS sequence"/>
</dbReference>
<evidence type="ECO:0000256" key="1">
    <source>
        <dbReference type="SAM" id="MobiDB-lite"/>
    </source>
</evidence>
<evidence type="ECO:0000313" key="3">
    <source>
        <dbReference type="Proteomes" id="UP000636505"/>
    </source>
</evidence>
<accession>A0A8J7AUZ3</accession>
<name>A0A8J7AUZ3_9CYAN</name>
<feature type="non-terminal residue" evidence="2">
    <location>
        <position position="158"/>
    </location>
</feature>
<dbReference type="EMBL" id="JADEXG010000016">
    <property type="protein sequence ID" value="MBE9077358.1"/>
    <property type="molecule type" value="Genomic_DNA"/>
</dbReference>
<dbReference type="AlphaFoldDB" id="A0A8J7AUZ3"/>
<evidence type="ECO:0000313" key="2">
    <source>
        <dbReference type="EMBL" id="MBE9077358.1"/>
    </source>
</evidence>
<keyword evidence="3" id="KW-1185">Reference proteome</keyword>
<feature type="compositionally biased region" description="Pro residues" evidence="1">
    <location>
        <begin position="149"/>
        <end position="158"/>
    </location>
</feature>
<feature type="region of interest" description="Disordered" evidence="1">
    <location>
        <begin position="43"/>
        <end position="158"/>
    </location>
</feature>
<protein>
    <submittedName>
        <fullName evidence="2">Uncharacterized protein</fullName>
    </submittedName>
</protein>
<feature type="compositionally biased region" description="Basic and acidic residues" evidence="1">
    <location>
        <begin position="43"/>
        <end position="57"/>
    </location>
</feature>
<organism evidence="2 3">
    <name type="scientific">Vasconcelosia minhoensis LEGE 07310</name>
    <dbReference type="NCBI Taxonomy" id="915328"/>
    <lineage>
        <taxon>Bacteria</taxon>
        <taxon>Bacillati</taxon>
        <taxon>Cyanobacteriota</taxon>
        <taxon>Cyanophyceae</taxon>
        <taxon>Nodosilineales</taxon>
        <taxon>Cymatolegaceae</taxon>
        <taxon>Vasconcelosia</taxon>
        <taxon>Vasconcelosia minhoensis</taxon>
    </lineage>
</organism>
<reference evidence="2" key="1">
    <citation type="submission" date="2020-10" db="EMBL/GenBank/DDBJ databases">
        <authorList>
            <person name="Castelo-Branco R."/>
            <person name="Eusebio N."/>
            <person name="Adriana R."/>
            <person name="Vieira A."/>
            <person name="Brugerolle De Fraissinette N."/>
            <person name="Rezende De Castro R."/>
            <person name="Schneider M.P."/>
            <person name="Vasconcelos V."/>
            <person name="Leao P.N."/>
        </authorList>
    </citation>
    <scope>NUCLEOTIDE SEQUENCE</scope>
    <source>
        <strain evidence="2">LEGE 07310</strain>
    </source>
</reference>
<proteinExistence type="predicted"/>
<gene>
    <name evidence="2" type="ORF">IQ241_08620</name>
</gene>
<comment type="caution">
    <text evidence="2">The sequence shown here is derived from an EMBL/GenBank/DDBJ whole genome shotgun (WGS) entry which is preliminary data.</text>
</comment>